<accession>A0A9N7QF33</accession>
<protein>
    <submittedName>
        <fullName evidence="2">Membrane protein</fullName>
    </submittedName>
</protein>
<sequence length="260" mass="28993">MQTLLHPYLDGELDLMTSLQVEEHLRTCASCELAYQNFQVLREGLRDSALYFQPPANLEARVLSPMRRAEAPRRPSFRLGSWRRWSTAAVLLVAVGLSWRLAHAPAPLPDDRALEQEIVSSHVRSLMGSHLADIASSSHHTVKPWFSGKLDYSPPVDDLGAQGFPLIGGRLDYLNGRPVAALIYRRQKHLINLFVWPAKAGDSNGAGETKAMESQGYHLIHWNAAGMTYWSISDLNPSELSSFVQLYQAQDQPPARPASK</sequence>
<name>A0A9N7QF33_9BACT</name>
<dbReference type="InterPro" id="IPR027383">
    <property type="entry name" value="Znf_put"/>
</dbReference>
<organism evidence="2 3">
    <name type="scientific">Capsulimonas corticalis</name>
    <dbReference type="NCBI Taxonomy" id="2219043"/>
    <lineage>
        <taxon>Bacteria</taxon>
        <taxon>Bacillati</taxon>
        <taxon>Armatimonadota</taxon>
        <taxon>Armatimonadia</taxon>
        <taxon>Capsulimonadales</taxon>
        <taxon>Capsulimonadaceae</taxon>
        <taxon>Capsulimonas</taxon>
    </lineage>
</organism>
<dbReference type="Pfam" id="PF13490">
    <property type="entry name" value="zf-HC2"/>
    <property type="match status" value="1"/>
</dbReference>
<dbReference type="Proteomes" id="UP000287394">
    <property type="component" value="Chromosome"/>
</dbReference>
<reference evidence="2 3" key="1">
    <citation type="journal article" date="2019" name="Int. J. Syst. Evol. Microbiol.">
        <title>Capsulimonas corticalis gen. nov., sp. nov., an aerobic capsulated bacterium, of a novel bacterial order, Capsulimonadales ord. nov., of the class Armatimonadia of the phylum Armatimonadetes.</title>
        <authorList>
            <person name="Li J."/>
            <person name="Kudo C."/>
            <person name="Tonouchi A."/>
        </authorList>
    </citation>
    <scope>NUCLEOTIDE SEQUENCE [LARGE SCALE GENOMIC DNA]</scope>
    <source>
        <strain evidence="2 3">AX-7</strain>
    </source>
</reference>
<evidence type="ECO:0000313" key="3">
    <source>
        <dbReference type="Proteomes" id="UP000287394"/>
    </source>
</evidence>
<dbReference type="Gene3D" id="1.10.10.1320">
    <property type="entry name" value="Anti-sigma factor, zinc-finger domain"/>
    <property type="match status" value="1"/>
</dbReference>
<dbReference type="AlphaFoldDB" id="A0A9N7QF33"/>
<proteinExistence type="predicted"/>
<gene>
    <name evidence="2" type="ORF">CCAX7_64370</name>
</gene>
<evidence type="ECO:0000259" key="1">
    <source>
        <dbReference type="Pfam" id="PF13490"/>
    </source>
</evidence>
<dbReference type="EMBL" id="AP025739">
    <property type="protein sequence ID" value="BDI34386.1"/>
    <property type="molecule type" value="Genomic_DNA"/>
</dbReference>
<feature type="domain" description="Putative zinc-finger" evidence="1">
    <location>
        <begin position="2"/>
        <end position="31"/>
    </location>
</feature>
<keyword evidence="3" id="KW-1185">Reference proteome</keyword>
<evidence type="ECO:0000313" key="2">
    <source>
        <dbReference type="EMBL" id="BDI34386.1"/>
    </source>
</evidence>
<dbReference type="KEGG" id="ccot:CCAX7_64370"/>
<dbReference type="InterPro" id="IPR041916">
    <property type="entry name" value="Anti_sigma_zinc_sf"/>
</dbReference>